<protein>
    <submittedName>
        <fullName evidence="2">Uncharacterized protein</fullName>
    </submittedName>
</protein>
<organism evidence="2">
    <name type="scientific">Lacticaseibacillus paracasei subsp. paracasei</name>
    <dbReference type="NCBI Taxonomy" id="47714"/>
    <lineage>
        <taxon>Bacteria</taxon>
        <taxon>Bacillati</taxon>
        <taxon>Bacillota</taxon>
        <taxon>Bacilli</taxon>
        <taxon>Lactobacillales</taxon>
        <taxon>Lactobacillaceae</taxon>
        <taxon>Lacticaseibacillus</taxon>
    </lineage>
</organism>
<dbReference type="AlphaFoldDB" id="Q3MN77"/>
<proteinExistence type="predicted"/>
<keyword evidence="2" id="KW-0614">Plasmid</keyword>
<sequence>MDRTSDFDLMKHNLTDVIEFTKIIIDYDGFNPTTDFWKPLVTTYFKLIDLPTDHDPHDGSHPIRGGRPLGVGRASGENHGSPPFILAYLRKAGRYRRTACIPSWKFQRIRGHRGQRTSKRPLDA</sequence>
<name>Q3MN77_LACPA</name>
<feature type="region of interest" description="Disordered" evidence="1">
    <location>
        <begin position="56"/>
        <end position="80"/>
    </location>
</feature>
<accession>Q3MN77</accession>
<evidence type="ECO:0000256" key="1">
    <source>
        <dbReference type="SAM" id="MobiDB-lite"/>
    </source>
</evidence>
<dbReference type="EMBL" id="AY673957">
    <property type="protein sequence ID" value="ABA12795.1"/>
    <property type="molecule type" value="Genomic_DNA"/>
</dbReference>
<geneLocation type="plasmid" evidence="2">
    <name>unnamed</name>
</geneLocation>
<evidence type="ECO:0000313" key="2">
    <source>
        <dbReference type="EMBL" id="ABA12795.1"/>
    </source>
</evidence>
<reference evidence="2" key="1">
    <citation type="journal article" date="2005" name="Plasmid">
        <title>Sequence analysis of the plasmid genome of the probiotic strain Lactobacillus paracasei NFBC338 which includes the plasmids pCD01 and pCD02.</title>
        <authorList>
            <person name="Desmond C."/>
            <person name="Ross R.P."/>
            <person name="Fitzgerald G."/>
            <person name="Stanton C."/>
        </authorList>
    </citation>
    <scope>NUCLEOTIDE SEQUENCE</scope>
    <source>
        <strain evidence="2">NFBC338</strain>
        <plasmid evidence="2">unnamed</plasmid>
    </source>
</reference>